<evidence type="ECO:0000313" key="3">
    <source>
        <dbReference type="Proteomes" id="UP000019376"/>
    </source>
</evidence>
<evidence type="ECO:0000313" key="2">
    <source>
        <dbReference type="EMBL" id="EPS27345.1"/>
    </source>
</evidence>
<dbReference type="AlphaFoldDB" id="S7Z9V2"/>
<proteinExistence type="predicted"/>
<protein>
    <submittedName>
        <fullName evidence="2">Uncharacterized protein</fullName>
    </submittedName>
</protein>
<organism evidence="2 3">
    <name type="scientific">Penicillium oxalicum (strain 114-2 / CGMCC 5302)</name>
    <name type="common">Penicillium decumbens</name>
    <dbReference type="NCBI Taxonomy" id="933388"/>
    <lineage>
        <taxon>Eukaryota</taxon>
        <taxon>Fungi</taxon>
        <taxon>Dikarya</taxon>
        <taxon>Ascomycota</taxon>
        <taxon>Pezizomycotina</taxon>
        <taxon>Eurotiomycetes</taxon>
        <taxon>Eurotiomycetidae</taxon>
        <taxon>Eurotiales</taxon>
        <taxon>Aspergillaceae</taxon>
        <taxon>Penicillium</taxon>
    </lineage>
</organism>
<keyword evidence="3" id="KW-1185">Reference proteome</keyword>
<accession>S7Z9V2</accession>
<sequence length="108" mass="12329">MTFLSPLVLHPAISDMMFPRMTMILTMVALSSHRSLHLLLKSQRDFLDAPSTANPIPPFPHAAGYSRNLHPINHHPVDPRRPRRQTPKPLFRMAIIKGPGRNHDQRSK</sequence>
<reference evidence="2 3" key="1">
    <citation type="journal article" date="2013" name="PLoS ONE">
        <title>Genomic and secretomic analyses reveal unique features of the lignocellulolytic enzyme system of Penicillium decumbens.</title>
        <authorList>
            <person name="Liu G."/>
            <person name="Zhang L."/>
            <person name="Wei X."/>
            <person name="Zou G."/>
            <person name="Qin Y."/>
            <person name="Ma L."/>
            <person name="Li J."/>
            <person name="Zheng H."/>
            <person name="Wang S."/>
            <person name="Wang C."/>
            <person name="Xun L."/>
            <person name="Zhao G.-P."/>
            <person name="Zhou Z."/>
            <person name="Qu Y."/>
        </authorList>
    </citation>
    <scope>NUCLEOTIDE SEQUENCE [LARGE SCALE GENOMIC DNA]</scope>
    <source>
        <strain evidence="3">114-2 / CGMCC 5302</strain>
    </source>
</reference>
<feature type="region of interest" description="Disordered" evidence="1">
    <location>
        <begin position="51"/>
        <end position="108"/>
    </location>
</feature>
<name>S7Z9V2_PENO1</name>
<dbReference type="Proteomes" id="UP000019376">
    <property type="component" value="Unassembled WGS sequence"/>
</dbReference>
<evidence type="ECO:0000256" key="1">
    <source>
        <dbReference type="SAM" id="MobiDB-lite"/>
    </source>
</evidence>
<dbReference type="HOGENOM" id="CLU_2197834_0_0_1"/>
<gene>
    <name evidence="2" type="ORF">PDE_02288</name>
</gene>
<dbReference type="EMBL" id="KB644410">
    <property type="protein sequence ID" value="EPS27345.1"/>
    <property type="molecule type" value="Genomic_DNA"/>
</dbReference>